<dbReference type="PANTHER" id="PTHR22642:SF2">
    <property type="entry name" value="PROTEIN LONG AFTER FAR-RED 3"/>
    <property type="match status" value="1"/>
</dbReference>
<dbReference type="Gene3D" id="3.20.20.140">
    <property type="entry name" value="Metal-dependent hydrolases"/>
    <property type="match status" value="1"/>
</dbReference>
<dbReference type="RefSeq" id="WP_105680778.1">
    <property type="nucleotide sequence ID" value="NZ_JBBGZD010000001.1"/>
</dbReference>
<proteinExistence type="predicted"/>
<evidence type="ECO:0000313" key="3">
    <source>
        <dbReference type="EMBL" id="PRB91793.1"/>
    </source>
</evidence>
<dbReference type="AlphaFoldDB" id="A0A2S9D001"/>
<dbReference type="EMBL" id="PCPP01000001">
    <property type="protein sequence ID" value="PRB86040.1"/>
    <property type="molecule type" value="Genomic_DNA"/>
</dbReference>
<dbReference type="Proteomes" id="UP000238534">
    <property type="component" value="Unassembled WGS sequence"/>
</dbReference>
<protein>
    <submittedName>
        <fullName evidence="2">Twin-arginine translocation signal domain protein</fullName>
    </submittedName>
</protein>
<dbReference type="PANTHER" id="PTHR22642">
    <property type="entry name" value="IMIDAZOLONEPROPIONASE"/>
    <property type="match status" value="1"/>
</dbReference>
<dbReference type="OrthoDB" id="9767366at2"/>
<evidence type="ECO:0000313" key="4">
    <source>
        <dbReference type="Proteomes" id="UP000238325"/>
    </source>
</evidence>
<evidence type="ECO:0000313" key="5">
    <source>
        <dbReference type="Proteomes" id="UP000238534"/>
    </source>
</evidence>
<dbReference type="InterPro" id="IPR032466">
    <property type="entry name" value="Metal_Hydrolase"/>
</dbReference>
<dbReference type="InterPro" id="IPR013108">
    <property type="entry name" value="Amidohydro_3"/>
</dbReference>
<evidence type="ECO:0000259" key="1">
    <source>
        <dbReference type="Pfam" id="PF07969"/>
    </source>
</evidence>
<dbReference type="CDD" id="cd01300">
    <property type="entry name" value="YtcJ_like"/>
    <property type="match status" value="1"/>
</dbReference>
<dbReference type="Pfam" id="PF07969">
    <property type="entry name" value="Amidohydro_3"/>
    <property type="match status" value="1"/>
</dbReference>
<dbReference type="EMBL" id="PCPH01000001">
    <property type="protein sequence ID" value="PRB91793.1"/>
    <property type="molecule type" value="Genomic_DNA"/>
</dbReference>
<sequence length="636" mass="70608">MEKSHSHTHGCTHCSCHNPVLDVLKEELFSAENMTKINPGSGKATHEKPQTLMISGGTIRPMIGGSTDTVPSVGIADGKVVVTGTKDQVESYMKEKYQGFQRRELTGTQTLLPGLIEPHVHMVPTAMMHGWLDLSPFEGQNLKAIYDLASVGTIINNHVPKIPGPVILGRGLDPSLMPFEDKNGKKELITIDNVILDSINHDTPMMLLSASMHTLYLNTKALEHVFKNNSDISDEYKTVDKYISETKGQLQEGLQMTPALKTVKLQIIAMSIEINRYLTNLFNTANSRGVTFMYDAGLNKDSEILLTKYFETHPEWVRTGGAYLCSNQADVDKLEPYQEPEHYKPVYYGHIKVVSDGSNQGLTGYQSAPYLCDPANNTGVFNFPQTGIPAHTIPPSYNTLINTVVAVKGWPLMVHANGDQAVTFAINAYQRSLAQYKGRELRNRIEHCSLLTADQITNMLQMGVSPSFLIGHVGYWGYAFKEVIFGEKAQMLDLCGSTLAAGMRITLHSDNEVSPLGPLRMMEQSITRIMEKNPTEVEVLNSAERLTPEQALIAVTYDAAWQCYADKWVGSLEEGYFADFVILEQDPLSLNTPSLQYMKMRDIPVLETWVGGIPVYVNDKAAKTVTEKDMLFSDNS</sequence>
<dbReference type="GO" id="GO:0016810">
    <property type="term" value="F:hydrolase activity, acting on carbon-nitrogen (but not peptide) bonds"/>
    <property type="evidence" value="ECO:0007669"/>
    <property type="project" value="InterPro"/>
</dbReference>
<name>A0A2S9D001_CHRCI</name>
<reference evidence="4 5" key="1">
    <citation type="submission" date="2017-09" db="EMBL/GenBank/DDBJ databases">
        <title>Genomic, metabolic, and phenotypic characteristics of bacterial isolates from the natural microbiome of the model nematode Caenorhabditis elegans.</title>
        <authorList>
            <person name="Zimmermann J."/>
            <person name="Obeng N."/>
            <person name="Yang W."/>
            <person name="Obeng O."/>
            <person name="Kissoyan K."/>
            <person name="Pees B."/>
            <person name="Dirksen P."/>
            <person name="Hoppner M."/>
            <person name="Franke A."/>
            <person name="Rosenstiel P."/>
            <person name="Leippe M."/>
            <person name="Dierking K."/>
            <person name="Kaleta C."/>
            <person name="Schulenburg H."/>
        </authorList>
    </citation>
    <scope>NUCLEOTIDE SEQUENCE [LARGE SCALE GENOMIC DNA]</scope>
    <source>
        <strain evidence="2 5">MYb25</strain>
        <strain evidence="3 4">MYb44</strain>
    </source>
</reference>
<evidence type="ECO:0000313" key="2">
    <source>
        <dbReference type="EMBL" id="PRB86040.1"/>
    </source>
</evidence>
<feature type="domain" description="Amidohydrolase 3" evidence="1">
    <location>
        <begin position="110"/>
        <end position="616"/>
    </location>
</feature>
<dbReference type="InterPro" id="IPR033932">
    <property type="entry name" value="YtcJ-like"/>
</dbReference>
<gene>
    <name evidence="2" type="ORF">CQ022_07255</name>
    <name evidence="3" type="ORF">CQ033_00925</name>
</gene>
<accession>A0A2S9D001</accession>
<dbReference type="Gene3D" id="2.30.40.10">
    <property type="entry name" value="Urease, subunit C, domain 1"/>
    <property type="match status" value="1"/>
</dbReference>
<organism evidence="2 5">
    <name type="scientific">Chryseobacterium culicis</name>
    <dbReference type="NCBI Taxonomy" id="680127"/>
    <lineage>
        <taxon>Bacteria</taxon>
        <taxon>Pseudomonadati</taxon>
        <taxon>Bacteroidota</taxon>
        <taxon>Flavobacteriia</taxon>
        <taxon>Flavobacteriales</taxon>
        <taxon>Weeksellaceae</taxon>
        <taxon>Chryseobacterium group</taxon>
        <taxon>Chryseobacterium</taxon>
    </lineage>
</organism>
<dbReference type="Proteomes" id="UP000238325">
    <property type="component" value="Unassembled WGS sequence"/>
</dbReference>
<comment type="caution">
    <text evidence="2">The sequence shown here is derived from an EMBL/GenBank/DDBJ whole genome shotgun (WGS) entry which is preliminary data.</text>
</comment>
<keyword evidence="4" id="KW-1185">Reference proteome</keyword>
<dbReference type="InterPro" id="IPR011059">
    <property type="entry name" value="Metal-dep_hydrolase_composite"/>
</dbReference>
<dbReference type="Gene3D" id="3.10.310.70">
    <property type="match status" value="1"/>
</dbReference>
<dbReference type="SUPFAM" id="SSF51556">
    <property type="entry name" value="Metallo-dependent hydrolases"/>
    <property type="match status" value="1"/>
</dbReference>
<dbReference type="SUPFAM" id="SSF51338">
    <property type="entry name" value="Composite domain of metallo-dependent hydrolases"/>
    <property type="match status" value="1"/>
</dbReference>